<dbReference type="CDD" id="cd00757">
    <property type="entry name" value="ThiF_MoeB_HesA_family"/>
    <property type="match status" value="1"/>
</dbReference>
<proteinExistence type="predicted"/>
<dbReference type="PANTHER" id="PTHR10953:SF102">
    <property type="entry name" value="ADENYLYLTRANSFERASE AND SULFURTRANSFERASE MOCS3"/>
    <property type="match status" value="1"/>
</dbReference>
<feature type="region of interest" description="Disordered" evidence="1">
    <location>
        <begin position="284"/>
        <end position="304"/>
    </location>
</feature>
<evidence type="ECO:0000313" key="4">
    <source>
        <dbReference type="Proteomes" id="UP000680304"/>
    </source>
</evidence>
<dbReference type="InterPro" id="IPR035985">
    <property type="entry name" value="Ubiquitin-activating_enz"/>
</dbReference>
<accession>A0ABQ4NEI7</accession>
<comment type="caution">
    <text evidence="3">The sequence shown here is derived from an EMBL/GenBank/DDBJ whole genome shotgun (WGS) entry which is preliminary data.</text>
</comment>
<dbReference type="InterPro" id="IPR000594">
    <property type="entry name" value="ThiF_NAD_FAD-bd"/>
</dbReference>
<organism evidence="3 4">
    <name type="scientific">Paenibacillus cisolokensis</name>
    <dbReference type="NCBI Taxonomy" id="1658519"/>
    <lineage>
        <taxon>Bacteria</taxon>
        <taxon>Bacillati</taxon>
        <taxon>Bacillota</taxon>
        <taxon>Bacilli</taxon>
        <taxon>Bacillales</taxon>
        <taxon>Paenibacillaceae</taxon>
        <taxon>Paenibacillus</taxon>
    </lineage>
</organism>
<evidence type="ECO:0000313" key="3">
    <source>
        <dbReference type="EMBL" id="GIQ66635.1"/>
    </source>
</evidence>
<gene>
    <name evidence="3" type="ORF">PACILC2_52030</name>
</gene>
<sequence length="419" mass="43839">MSDDRRSESGWAVGRDGGRTDGDGGLTSRVDSDRYSRQIRFAAIGEEGQAKLASACVLIVGTGALGASLAQHMVRAGVGTVRLADRDFVEFSNLQRQSLFDEEDAAQSLPKAVAAADKLRRINSGVAVEAHVVDVNERSLPPLADGASLVLDGTDNAATRLLLSDACFARGIPLLYGGVAGSQGMSAPLVPGRTACLRCLIGEGDDGEGETCDTIGVISPAVDFVAALQAAEALKWLTGNRDAVRTTWLTADLWPFRLRESALPEGNPACPHCGGAARPDAGRLPAGGYGRGRDSKPVPGRRTAAPVAGTAVRFGEAGEEIGGPARRAASAVQDAGPIEAASLCGRDTVQVTLGFPLKLDEWRETLAARGCRLTANPYLLRAELPEGEKLALFPDGRILVQGTTDTGRAVALCREYVVR</sequence>
<dbReference type="PANTHER" id="PTHR10953">
    <property type="entry name" value="UBIQUITIN-ACTIVATING ENZYME E1"/>
    <property type="match status" value="1"/>
</dbReference>
<evidence type="ECO:0000256" key="1">
    <source>
        <dbReference type="SAM" id="MobiDB-lite"/>
    </source>
</evidence>
<feature type="domain" description="THIF-type NAD/FAD binding fold" evidence="2">
    <location>
        <begin position="35"/>
        <end position="271"/>
    </location>
</feature>
<dbReference type="EMBL" id="BOVJ01000197">
    <property type="protein sequence ID" value="GIQ66635.1"/>
    <property type="molecule type" value="Genomic_DNA"/>
</dbReference>
<dbReference type="Gene3D" id="3.40.50.720">
    <property type="entry name" value="NAD(P)-binding Rossmann-like Domain"/>
    <property type="match status" value="1"/>
</dbReference>
<name>A0ABQ4NEI7_9BACL</name>
<protein>
    <recommendedName>
        <fullName evidence="2">THIF-type NAD/FAD binding fold domain-containing protein</fullName>
    </recommendedName>
</protein>
<dbReference type="Pfam" id="PF00899">
    <property type="entry name" value="ThiF"/>
    <property type="match status" value="1"/>
</dbReference>
<reference evidence="3 4" key="1">
    <citation type="submission" date="2021-04" db="EMBL/GenBank/DDBJ databases">
        <title>Draft genome sequence of Paenibacillus cisolokensis, LC2-13A.</title>
        <authorList>
            <person name="Uke A."/>
            <person name="Chhe C."/>
            <person name="Baramee S."/>
            <person name="Kosugi A."/>
        </authorList>
    </citation>
    <scope>NUCLEOTIDE SEQUENCE [LARGE SCALE GENOMIC DNA]</scope>
    <source>
        <strain evidence="3 4">LC2-13A</strain>
    </source>
</reference>
<dbReference type="Proteomes" id="UP000680304">
    <property type="component" value="Unassembled WGS sequence"/>
</dbReference>
<feature type="region of interest" description="Disordered" evidence="1">
    <location>
        <begin position="1"/>
        <end position="30"/>
    </location>
</feature>
<keyword evidence="4" id="KW-1185">Reference proteome</keyword>
<evidence type="ECO:0000259" key="2">
    <source>
        <dbReference type="Pfam" id="PF00899"/>
    </source>
</evidence>
<dbReference type="SUPFAM" id="SSF69572">
    <property type="entry name" value="Activating enzymes of the ubiquitin-like proteins"/>
    <property type="match status" value="1"/>
</dbReference>
<dbReference type="InterPro" id="IPR045886">
    <property type="entry name" value="ThiF/MoeB/HesA"/>
</dbReference>
<dbReference type="RefSeq" id="WP_213531213.1">
    <property type="nucleotide sequence ID" value="NZ_BOVJ01000197.1"/>
</dbReference>